<evidence type="ECO:0000313" key="2">
    <source>
        <dbReference type="EMBL" id="MFD2183124.1"/>
    </source>
</evidence>
<keyword evidence="1" id="KW-0472">Membrane</keyword>
<dbReference type="RefSeq" id="WP_378478287.1">
    <property type="nucleotide sequence ID" value="NZ_JBHUIW010000014.1"/>
</dbReference>
<feature type="transmembrane region" description="Helical" evidence="1">
    <location>
        <begin position="73"/>
        <end position="92"/>
    </location>
</feature>
<sequence>MTALARPAPARPAPARPVLAPLRIARKGVARLDGPALRRMLLAGVAWGVTVSLGLTAARAWRCGDVCLDTAAVDALITAAIGAVTVGPLTLFRRPADDAARRDEP</sequence>
<evidence type="ECO:0000313" key="3">
    <source>
        <dbReference type="Proteomes" id="UP001597314"/>
    </source>
</evidence>
<comment type="caution">
    <text evidence="2">The sequence shown here is derived from an EMBL/GenBank/DDBJ whole genome shotgun (WGS) entry which is preliminary data.</text>
</comment>
<keyword evidence="1" id="KW-1133">Transmembrane helix</keyword>
<dbReference type="Proteomes" id="UP001597314">
    <property type="component" value="Unassembled WGS sequence"/>
</dbReference>
<dbReference type="EMBL" id="JBHUIW010000014">
    <property type="protein sequence ID" value="MFD2183124.1"/>
    <property type="molecule type" value="Genomic_DNA"/>
</dbReference>
<keyword evidence="1" id="KW-0812">Transmembrane</keyword>
<protein>
    <submittedName>
        <fullName evidence="2">Uncharacterized protein</fullName>
    </submittedName>
</protein>
<accession>A0ABW5AMK2</accession>
<name>A0ABW5AMK2_9BRAD</name>
<evidence type="ECO:0000256" key="1">
    <source>
        <dbReference type="SAM" id="Phobius"/>
    </source>
</evidence>
<feature type="transmembrane region" description="Helical" evidence="1">
    <location>
        <begin position="41"/>
        <end position="61"/>
    </location>
</feature>
<organism evidence="2 3">
    <name type="scientific">Rhodoplanes azumiensis</name>
    <dbReference type="NCBI Taxonomy" id="1897628"/>
    <lineage>
        <taxon>Bacteria</taxon>
        <taxon>Pseudomonadati</taxon>
        <taxon>Pseudomonadota</taxon>
        <taxon>Alphaproteobacteria</taxon>
        <taxon>Hyphomicrobiales</taxon>
        <taxon>Nitrobacteraceae</taxon>
        <taxon>Rhodoplanes</taxon>
    </lineage>
</organism>
<keyword evidence="3" id="KW-1185">Reference proteome</keyword>
<reference evidence="3" key="1">
    <citation type="journal article" date="2019" name="Int. J. Syst. Evol. Microbiol.">
        <title>The Global Catalogue of Microorganisms (GCM) 10K type strain sequencing project: providing services to taxonomists for standard genome sequencing and annotation.</title>
        <authorList>
            <consortium name="The Broad Institute Genomics Platform"/>
            <consortium name="The Broad Institute Genome Sequencing Center for Infectious Disease"/>
            <person name="Wu L."/>
            <person name="Ma J."/>
        </authorList>
    </citation>
    <scope>NUCLEOTIDE SEQUENCE [LARGE SCALE GENOMIC DNA]</scope>
    <source>
        <strain evidence="3">CGMCC 1.6774</strain>
    </source>
</reference>
<gene>
    <name evidence="2" type="ORF">ACFSOX_13275</name>
</gene>
<proteinExistence type="predicted"/>